<evidence type="ECO:0000313" key="2">
    <source>
        <dbReference type="EMBL" id="KUH34499.1"/>
    </source>
</evidence>
<name>A0A100XZH9_9EURY</name>
<dbReference type="EMBL" id="LLYW01000004">
    <property type="protein sequence ID" value="KUH34499.1"/>
    <property type="molecule type" value="Genomic_DNA"/>
</dbReference>
<sequence length="215" mass="23544">MSEMWYKIVMSSTGMLIFCGIFLAWMILRKIEKHRGDARSPYPTVMLLGGLLTSLGFAWGVLGSGGMTTAVLSLILIGPAMIGYALANVGVKGITGRLMIQSVLTFLSLFLAGNYSTVAVDVAYAGPFLALLLLMNAHMMIERGIQRHLLVLSSWLIVLFSWTRYALNDTYGILKATIVLPYVTAVLLWVGVLTVTYFKLSSNYPTLHITAQEGL</sequence>
<proteinExistence type="predicted"/>
<evidence type="ECO:0000313" key="3">
    <source>
        <dbReference type="Proteomes" id="UP000053462"/>
    </source>
</evidence>
<keyword evidence="1" id="KW-0472">Membrane</keyword>
<keyword evidence="3" id="KW-1185">Reference proteome</keyword>
<feature type="transmembrane region" description="Helical" evidence="1">
    <location>
        <begin position="6"/>
        <end position="28"/>
    </location>
</feature>
<keyword evidence="1" id="KW-1133">Transmembrane helix</keyword>
<feature type="transmembrane region" description="Helical" evidence="1">
    <location>
        <begin position="179"/>
        <end position="198"/>
    </location>
</feature>
<feature type="transmembrane region" description="Helical" evidence="1">
    <location>
        <begin position="148"/>
        <end position="167"/>
    </location>
</feature>
<feature type="transmembrane region" description="Helical" evidence="1">
    <location>
        <begin position="40"/>
        <end position="61"/>
    </location>
</feature>
<comment type="caution">
    <text evidence="2">The sequence shown here is derived from an EMBL/GenBank/DDBJ whole genome shotgun (WGS) entry which is preliminary data.</text>
</comment>
<dbReference type="RefSeq" id="WP_058937934.1">
    <property type="nucleotide sequence ID" value="NZ_LLYW01000004.1"/>
</dbReference>
<reference evidence="2 3" key="1">
    <citation type="submission" date="2015-10" db="EMBL/GenBank/DDBJ databases">
        <title>Draft genome sequence of Thermococcus celericrescens strain DSM 17994.</title>
        <authorList>
            <person name="Hong S.-J."/>
            <person name="Park C.-E."/>
            <person name="Shin J.-H."/>
        </authorList>
    </citation>
    <scope>NUCLEOTIDE SEQUENCE [LARGE SCALE GENOMIC DNA]</scope>
    <source>
        <strain evidence="2 3">DSM 17994</strain>
    </source>
</reference>
<dbReference type="STRING" id="227598.APY94_01375"/>
<keyword evidence="1" id="KW-0812">Transmembrane</keyword>
<protein>
    <submittedName>
        <fullName evidence="2">Uncharacterized protein</fullName>
    </submittedName>
</protein>
<feature type="transmembrane region" description="Helical" evidence="1">
    <location>
        <begin position="67"/>
        <end position="86"/>
    </location>
</feature>
<accession>A0A100XZH9</accession>
<feature type="transmembrane region" description="Helical" evidence="1">
    <location>
        <begin position="98"/>
        <end position="116"/>
    </location>
</feature>
<dbReference type="AlphaFoldDB" id="A0A100XZH9"/>
<dbReference type="OrthoDB" id="98272at2157"/>
<evidence type="ECO:0000256" key="1">
    <source>
        <dbReference type="SAM" id="Phobius"/>
    </source>
</evidence>
<gene>
    <name evidence="2" type="ORF">APY94_01375</name>
</gene>
<organism evidence="2 3">
    <name type="scientific">Thermococcus celericrescens</name>
    <dbReference type="NCBI Taxonomy" id="227598"/>
    <lineage>
        <taxon>Archaea</taxon>
        <taxon>Methanobacteriati</taxon>
        <taxon>Methanobacteriota</taxon>
        <taxon>Thermococci</taxon>
        <taxon>Thermococcales</taxon>
        <taxon>Thermococcaceae</taxon>
        <taxon>Thermococcus</taxon>
    </lineage>
</organism>
<dbReference type="Proteomes" id="UP000053462">
    <property type="component" value="Unassembled WGS sequence"/>
</dbReference>